<accession>Q239C1</accession>
<dbReference type="RefSeq" id="XP_001013294.3">
    <property type="nucleotide sequence ID" value="XM_001013294.3"/>
</dbReference>
<proteinExistence type="predicted"/>
<dbReference type="EMBL" id="GG662738">
    <property type="protein sequence ID" value="EAR93049.3"/>
    <property type="molecule type" value="Genomic_DNA"/>
</dbReference>
<dbReference type="HOGENOM" id="CLU_1237220_0_0_1"/>
<dbReference type="GO" id="GO:0016301">
    <property type="term" value="F:kinase activity"/>
    <property type="evidence" value="ECO:0007669"/>
    <property type="project" value="UniProtKB-KW"/>
</dbReference>
<name>Q239C1_TETTS</name>
<dbReference type="InParanoid" id="Q239C1"/>
<organism evidence="1 2">
    <name type="scientific">Tetrahymena thermophila (strain SB210)</name>
    <dbReference type="NCBI Taxonomy" id="312017"/>
    <lineage>
        <taxon>Eukaryota</taxon>
        <taxon>Sar</taxon>
        <taxon>Alveolata</taxon>
        <taxon>Ciliophora</taxon>
        <taxon>Intramacronucleata</taxon>
        <taxon>Oligohymenophorea</taxon>
        <taxon>Hymenostomatida</taxon>
        <taxon>Tetrahymenina</taxon>
        <taxon>Tetrahymenidae</taxon>
        <taxon>Tetrahymena</taxon>
    </lineage>
</organism>
<gene>
    <name evidence="1" type="ORF">TTHERM_00448940</name>
</gene>
<dbReference type="GeneID" id="7845776"/>
<evidence type="ECO:0000313" key="2">
    <source>
        <dbReference type="Proteomes" id="UP000009168"/>
    </source>
</evidence>
<dbReference type="Proteomes" id="UP000009168">
    <property type="component" value="Unassembled WGS sequence"/>
</dbReference>
<sequence length="206" mass="23929">MGQNQNKQLEKQKQKSITVDLNDNALMEDLSNNSQQNITTIVFRMNSSQQFGDKQLLQTAAVLKNCKDITQLCLYFDLRQYREENIGIQAQRSLQSALINCQNLNYLTIALNKLDLIEGDQSLIIALQNLKKIVKCIIFLDNCMNDSASYNIGIQLQKCSNILFLNLFIIYTSKNIRYLEYTEKGRAQIKRRMTKMKRLVKYNNIQ</sequence>
<protein>
    <submittedName>
        <fullName evidence="1">Kinase domain protein, putative</fullName>
    </submittedName>
</protein>
<dbReference type="AlphaFoldDB" id="Q239C1"/>
<keyword evidence="1" id="KW-0808">Transferase</keyword>
<dbReference type="KEGG" id="tet:TTHERM_00448940"/>
<keyword evidence="2" id="KW-1185">Reference proteome</keyword>
<evidence type="ECO:0000313" key="1">
    <source>
        <dbReference type="EMBL" id="EAR93049.3"/>
    </source>
</evidence>
<reference evidence="2" key="1">
    <citation type="journal article" date="2006" name="PLoS Biol.">
        <title>Macronuclear genome sequence of the ciliate Tetrahymena thermophila, a model eukaryote.</title>
        <authorList>
            <person name="Eisen J.A."/>
            <person name="Coyne R.S."/>
            <person name="Wu M."/>
            <person name="Wu D."/>
            <person name="Thiagarajan M."/>
            <person name="Wortman J.R."/>
            <person name="Badger J.H."/>
            <person name="Ren Q."/>
            <person name="Amedeo P."/>
            <person name="Jones K.M."/>
            <person name="Tallon L.J."/>
            <person name="Delcher A.L."/>
            <person name="Salzberg S.L."/>
            <person name="Silva J.C."/>
            <person name="Haas B.J."/>
            <person name="Majoros W.H."/>
            <person name="Farzad M."/>
            <person name="Carlton J.M."/>
            <person name="Smith R.K. Jr."/>
            <person name="Garg J."/>
            <person name="Pearlman R.E."/>
            <person name="Karrer K.M."/>
            <person name="Sun L."/>
            <person name="Manning G."/>
            <person name="Elde N.C."/>
            <person name="Turkewitz A.P."/>
            <person name="Asai D.J."/>
            <person name="Wilkes D.E."/>
            <person name="Wang Y."/>
            <person name="Cai H."/>
            <person name="Collins K."/>
            <person name="Stewart B.A."/>
            <person name="Lee S.R."/>
            <person name="Wilamowska K."/>
            <person name="Weinberg Z."/>
            <person name="Ruzzo W.L."/>
            <person name="Wloga D."/>
            <person name="Gaertig J."/>
            <person name="Frankel J."/>
            <person name="Tsao C.-C."/>
            <person name="Gorovsky M.A."/>
            <person name="Keeling P.J."/>
            <person name="Waller R.F."/>
            <person name="Patron N.J."/>
            <person name="Cherry J.M."/>
            <person name="Stover N.A."/>
            <person name="Krieger C.J."/>
            <person name="del Toro C."/>
            <person name="Ryder H.F."/>
            <person name="Williamson S.C."/>
            <person name="Barbeau R.A."/>
            <person name="Hamilton E.P."/>
            <person name="Orias E."/>
        </authorList>
    </citation>
    <scope>NUCLEOTIDE SEQUENCE [LARGE SCALE GENOMIC DNA]</scope>
    <source>
        <strain evidence="2">SB210</strain>
    </source>
</reference>
<dbReference type="OrthoDB" id="341587at2759"/>
<dbReference type="SUPFAM" id="SSF52047">
    <property type="entry name" value="RNI-like"/>
    <property type="match status" value="1"/>
</dbReference>
<keyword evidence="1" id="KW-0418">Kinase</keyword>